<name>A0AAV7WJW8_PLEWA</name>
<keyword evidence="1" id="KW-0175">Coiled coil</keyword>
<evidence type="ECO:0000256" key="2">
    <source>
        <dbReference type="SAM" id="MobiDB-lite"/>
    </source>
</evidence>
<protein>
    <submittedName>
        <fullName evidence="4">Uncharacterized protein</fullName>
    </submittedName>
</protein>
<sequence>MYHALAQDPCPEINNTNKTQDITDQTDSTDAPAELSSDIRDQDCCSSGSHSSAMEDTLLYSFLIILLAGPVVLVPAQTPAILEVTSKRNIVHAFLDGLKSLQCFADSLQTCGDRQLDLERDLLPGLRATLQSMSRAQEVCQVQVNTLRSNQEEHLNRIKALKDQLSLLEARLNGLKQQLSGLQALEASSRHGVAMARRALDAAQSALDQITQQANNAQQLFNLHLFNLLHLNLFRISFMISDNGAISSGKNRVNEARRSLNAQLNTMNMYVAQRQSCSQSVDDTLRSIADIKGKIMALHPYNKRDILVQKQFTNFLLPMSQCNSFLRTMVGQISGGKQKAHLKNVSQLLHALVPVLDDLVKAVRPLVRNDSTYQLLIALRLYTIIDKLEQANQKMKETSAAREALVRKSGTIYQPLSVI</sequence>
<keyword evidence="3" id="KW-0472">Membrane</keyword>
<feature type="transmembrane region" description="Helical" evidence="3">
    <location>
        <begin position="57"/>
        <end position="76"/>
    </location>
</feature>
<reference evidence="4" key="1">
    <citation type="journal article" date="2022" name="bioRxiv">
        <title>Sequencing and chromosome-scale assembly of the giantPleurodeles waltlgenome.</title>
        <authorList>
            <person name="Brown T."/>
            <person name="Elewa A."/>
            <person name="Iarovenko S."/>
            <person name="Subramanian E."/>
            <person name="Araus A.J."/>
            <person name="Petzold A."/>
            <person name="Susuki M."/>
            <person name="Suzuki K.-i.T."/>
            <person name="Hayashi T."/>
            <person name="Toyoda A."/>
            <person name="Oliveira C."/>
            <person name="Osipova E."/>
            <person name="Leigh N.D."/>
            <person name="Simon A."/>
            <person name="Yun M.H."/>
        </authorList>
    </citation>
    <scope>NUCLEOTIDE SEQUENCE</scope>
    <source>
        <strain evidence="4">20211129_DDA</strain>
        <tissue evidence="4">Liver</tissue>
    </source>
</reference>
<keyword evidence="5" id="KW-1185">Reference proteome</keyword>
<organism evidence="4 5">
    <name type="scientific">Pleurodeles waltl</name>
    <name type="common">Iberian ribbed newt</name>
    <dbReference type="NCBI Taxonomy" id="8319"/>
    <lineage>
        <taxon>Eukaryota</taxon>
        <taxon>Metazoa</taxon>
        <taxon>Chordata</taxon>
        <taxon>Craniata</taxon>
        <taxon>Vertebrata</taxon>
        <taxon>Euteleostomi</taxon>
        <taxon>Amphibia</taxon>
        <taxon>Batrachia</taxon>
        <taxon>Caudata</taxon>
        <taxon>Salamandroidea</taxon>
        <taxon>Salamandridae</taxon>
        <taxon>Pleurodelinae</taxon>
        <taxon>Pleurodeles</taxon>
    </lineage>
</organism>
<feature type="compositionally biased region" description="Low complexity" evidence="2">
    <location>
        <begin position="19"/>
        <end position="30"/>
    </location>
</feature>
<evidence type="ECO:0000313" key="4">
    <source>
        <dbReference type="EMBL" id="KAJ1212867.1"/>
    </source>
</evidence>
<evidence type="ECO:0000313" key="5">
    <source>
        <dbReference type="Proteomes" id="UP001066276"/>
    </source>
</evidence>
<dbReference type="Proteomes" id="UP001066276">
    <property type="component" value="Chromosome 1_1"/>
</dbReference>
<comment type="caution">
    <text evidence="4">The sequence shown here is derived from an EMBL/GenBank/DDBJ whole genome shotgun (WGS) entry which is preliminary data.</text>
</comment>
<keyword evidence="3" id="KW-1133">Transmembrane helix</keyword>
<evidence type="ECO:0000256" key="3">
    <source>
        <dbReference type="SAM" id="Phobius"/>
    </source>
</evidence>
<dbReference type="EMBL" id="JANPWB010000001">
    <property type="protein sequence ID" value="KAJ1212867.1"/>
    <property type="molecule type" value="Genomic_DNA"/>
</dbReference>
<proteinExistence type="predicted"/>
<gene>
    <name evidence="4" type="ORF">NDU88_000511</name>
</gene>
<feature type="coiled-coil region" evidence="1">
    <location>
        <begin position="144"/>
        <end position="220"/>
    </location>
</feature>
<keyword evidence="3" id="KW-0812">Transmembrane</keyword>
<feature type="region of interest" description="Disordered" evidence="2">
    <location>
        <begin position="1"/>
        <end position="48"/>
    </location>
</feature>
<dbReference type="AlphaFoldDB" id="A0AAV7WJW8"/>
<accession>A0AAV7WJW8</accession>
<evidence type="ECO:0000256" key="1">
    <source>
        <dbReference type="SAM" id="Coils"/>
    </source>
</evidence>